<dbReference type="EMBL" id="CP036272">
    <property type="protein sequence ID" value="QDT62230.1"/>
    <property type="molecule type" value="Genomic_DNA"/>
</dbReference>
<keyword evidence="6" id="KW-0106">Calcium</keyword>
<evidence type="ECO:0000313" key="9">
    <source>
        <dbReference type="EMBL" id="QDT62230.1"/>
    </source>
</evidence>
<dbReference type="EC" id="3.1.6.1" evidence="9"/>
<evidence type="ECO:0000256" key="5">
    <source>
        <dbReference type="ARBA" id="ARBA00022801"/>
    </source>
</evidence>
<dbReference type="InterPro" id="IPR000917">
    <property type="entry name" value="Sulfatase_N"/>
</dbReference>
<feature type="domain" description="Sulfatase N-terminal" evidence="8">
    <location>
        <begin position="30"/>
        <end position="391"/>
    </location>
</feature>
<dbReference type="CDD" id="cd16030">
    <property type="entry name" value="iduronate-2-sulfatase"/>
    <property type="match status" value="1"/>
</dbReference>
<dbReference type="PANTHER" id="PTHR45953">
    <property type="entry name" value="IDURONATE 2-SULFATASE"/>
    <property type="match status" value="1"/>
</dbReference>
<dbReference type="InterPro" id="IPR017850">
    <property type="entry name" value="Alkaline_phosphatase_core_sf"/>
</dbReference>
<accession>A0A517T1I3</accession>
<evidence type="ECO:0000256" key="1">
    <source>
        <dbReference type="ARBA" id="ARBA00001913"/>
    </source>
</evidence>
<dbReference type="OrthoDB" id="236884at2"/>
<dbReference type="RefSeq" id="WP_145276857.1">
    <property type="nucleotide sequence ID" value="NZ_CP036272.1"/>
</dbReference>
<dbReference type="GO" id="GO:0004065">
    <property type="term" value="F:arylsulfatase activity"/>
    <property type="evidence" value="ECO:0007669"/>
    <property type="project" value="UniProtKB-EC"/>
</dbReference>
<protein>
    <submittedName>
        <fullName evidence="9">Arylsulfatase</fullName>
        <ecNumber evidence="9">3.1.6.1</ecNumber>
    </submittedName>
</protein>
<evidence type="ECO:0000259" key="8">
    <source>
        <dbReference type="Pfam" id="PF00884"/>
    </source>
</evidence>
<keyword evidence="4 7" id="KW-0732">Signal</keyword>
<feature type="chain" id="PRO_5022007777" evidence="7">
    <location>
        <begin position="29"/>
        <end position="491"/>
    </location>
</feature>
<dbReference type="Pfam" id="PF00884">
    <property type="entry name" value="Sulfatase"/>
    <property type="match status" value="1"/>
</dbReference>
<name>A0A517T1I3_9BACT</name>
<dbReference type="Proteomes" id="UP000315003">
    <property type="component" value="Chromosome"/>
</dbReference>
<dbReference type="GO" id="GO:0005737">
    <property type="term" value="C:cytoplasm"/>
    <property type="evidence" value="ECO:0007669"/>
    <property type="project" value="TreeGrafter"/>
</dbReference>
<organism evidence="9 10">
    <name type="scientific">Stieleria bergensis</name>
    <dbReference type="NCBI Taxonomy" id="2528025"/>
    <lineage>
        <taxon>Bacteria</taxon>
        <taxon>Pseudomonadati</taxon>
        <taxon>Planctomycetota</taxon>
        <taxon>Planctomycetia</taxon>
        <taxon>Pirellulales</taxon>
        <taxon>Pirellulaceae</taxon>
        <taxon>Stieleria</taxon>
    </lineage>
</organism>
<gene>
    <name evidence="9" type="ORF">SV7mr_47770</name>
</gene>
<keyword evidence="3" id="KW-0479">Metal-binding</keyword>
<evidence type="ECO:0000256" key="6">
    <source>
        <dbReference type="ARBA" id="ARBA00022837"/>
    </source>
</evidence>
<evidence type="ECO:0000256" key="3">
    <source>
        <dbReference type="ARBA" id="ARBA00022723"/>
    </source>
</evidence>
<dbReference type="GO" id="GO:0046872">
    <property type="term" value="F:metal ion binding"/>
    <property type="evidence" value="ECO:0007669"/>
    <property type="project" value="UniProtKB-KW"/>
</dbReference>
<evidence type="ECO:0000256" key="2">
    <source>
        <dbReference type="ARBA" id="ARBA00008779"/>
    </source>
</evidence>
<dbReference type="Gene3D" id="3.40.720.10">
    <property type="entry name" value="Alkaline Phosphatase, subunit A"/>
    <property type="match status" value="1"/>
</dbReference>
<dbReference type="PANTHER" id="PTHR45953:SF1">
    <property type="entry name" value="IDURONATE 2-SULFATASE"/>
    <property type="match status" value="1"/>
</dbReference>
<comment type="similarity">
    <text evidence="2">Belongs to the sulfatase family.</text>
</comment>
<dbReference type="SUPFAM" id="SSF53649">
    <property type="entry name" value="Alkaline phosphatase-like"/>
    <property type="match status" value="1"/>
</dbReference>
<comment type="cofactor">
    <cofactor evidence="1">
        <name>Ca(2+)</name>
        <dbReference type="ChEBI" id="CHEBI:29108"/>
    </cofactor>
</comment>
<keyword evidence="10" id="KW-1185">Reference proteome</keyword>
<sequence precursor="true">MLSQTLSLRRTFMLCVVMSLATGRLSAAAPNVLMIVVDDMNDWVGCLGGHPDVSTPNIDRLAARGVLFSNAHCIAPVCNASRVATLTGRRPGSTGVYDNGAKWQLINPSLASLPQHFREHGYHVVGGGKVFHHMPGFNRQSDWHEYFAQRFDGHYQDRLHRGHEVSNFAFPAGFPLNGMSSVKQLARPPRNAKEFDWGPLEKQDRQTGDGKMVQWAVEFLKQPPDQPFFLAAGIYRPHLPFYAPRKYFQKYPIDSIKLAKQRADDLEDLPGAGKAMASQRREDYELVVREGKLVELTQAYLASISFADAMVGRLLDALDASGEADNTVVVLWSDHGWHLGEKQHLHKFTLWERSTRIPFIVSVPNAANAGVVCNRPVDLTCLMPTLSEVCGLPELAGLDGVSVSALLNDPAMVWTRPAITSHGPGNHAVRTDHWRYIHYANGDEELYDHRIDPNEWNNLAADPSFQQTLESLRRWVPTQDAKPFRRRKKAQ</sequence>
<keyword evidence="5 9" id="KW-0378">Hydrolase</keyword>
<proteinExistence type="inferred from homology"/>
<dbReference type="InterPro" id="IPR035874">
    <property type="entry name" value="IDS"/>
</dbReference>
<evidence type="ECO:0000256" key="4">
    <source>
        <dbReference type="ARBA" id="ARBA00022729"/>
    </source>
</evidence>
<evidence type="ECO:0000256" key="7">
    <source>
        <dbReference type="SAM" id="SignalP"/>
    </source>
</evidence>
<feature type="signal peptide" evidence="7">
    <location>
        <begin position="1"/>
        <end position="28"/>
    </location>
</feature>
<reference evidence="9 10" key="1">
    <citation type="submission" date="2019-02" db="EMBL/GenBank/DDBJ databases">
        <title>Deep-cultivation of Planctomycetes and their phenomic and genomic characterization uncovers novel biology.</title>
        <authorList>
            <person name="Wiegand S."/>
            <person name="Jogler M."/>
            <person name="Boedeker C."/>
            <person name="Pinto D."/>
            <person name="Vollmers J."/>
            <person name="Rivas-Marin E."/>
            <person name="Kohn T."/>
            <person name="Peeters S.H."/>
            <person name="Heuer A."/>
            <person name="Rast P."/>
            <person name="Oberbeckmann S."/>
            <person name="Bunk B."/>
            <person name="Jeske O."/>
            <person name="Meyerdierks A."/>
            <person name="Storesund J.E."/>
            <person name="Kallscheuer N."/>
            <person name="Luecker S."/>
            <person name="Lage O.M."/>
            <person name="Pohl T."/>
            <person name="Merkel B.J."/>
            <person name="Hornburger P."/>
            <person name="Mueller R.-W."/>
            <person name="Bruemmer F."/>
            <person name="Labrenz M."/>
            <person name="Spormann A.M."/>
            <person name="Op den Camp H."/>
            <person name="Overmann J."/>
            <person name="Amann R."/>
            <person name="Jetten M.S.M."/>
            <person name="Mascher T."/>
            <person name="Medema M.H."/>
            <person name="Devos D.P."/>
            <person name="Kaster A.-K."/>
            <person name="Ovreas L."/>
            <person name="Rohde M."/>
            <person name="Galperin M.Y."/>
            <person name="Jogler C."/>
        </authorList>
    </citation>
    <scope>NUCLEOTIDE SEQUENCE [LARGE SCALE GENOMIC DNA]</scope>
    <source>
        <strain evidence="9 10">SV_7m_r</strain>
    </source>
</reference>
<dbReference type="GO" id="GO:0004423">
    <property type="term" value="F:iduronate-2-sulfatase activity"/>
    <property type="evidence" value="ECO:0007669"/>
    <property type="project" value="InterPro"/>
</dbReference>
<evidence type="ECO:0000313" key="10">
    <source>
        <dbReference type="Proteomes" id="UP000315003"/>
    </source>
</evidence>
<dbReference type="AlphaFoldDB" id="A0A517T1I3"/>